<organism evidence="9 10">
    <name type="scientific">Venturia inaequalis</name>
    <name type="common">Apple scab fungus</name>
    <dbReference type="NCBI Taxonomy" id="5025"/>
    <lineage>
        <taxon>Eukaryota</taxon>
        <taxon>Fungi</taxon>
        <taxon>Dikarya</taxon>
        <taxon>Ascomycota</taxon>
        <taxon>Pezizomycotina</taxon>
        <taxon>Dothideomycetes</taxon>
        <taxon>Pleosporomycetidae</taxon>
        <taxon>Venturiales</taxon>
        <taxon>Venturiaceae</taxon>
        <taxon>Venturia</taxon>
    </lineage>
</organism>
<evidence type="ECO:0000256" key="3">
    <source>
        <dbReference type="ARBA" id="ARBA00004370"/>
    </source>
</evidence>
<dbReference type="EMBL" id="WNWS01000017">
    <property type="protein sequence ID" value="KAE9987514.1"/>
    <property type="molecule type" value="Genomic_DNA"/>
</dbReference>
<reference evidence="9 10" key="1">
    <citation type="submission" date="2018-12" db="EMBL/GenBank/DDBJ databases">
        <title>Venturia inaequalis Genome Resource.</title>
        <authorList>
            <person name="Lichtner F.J."/>
        </authorList>
    </citation>
    <scope>NUCLEOTIDE SEQUENCE [LARGE SCALE GENOMIC DNA]</scope>
    <source>
        <strain evidence="9 10">120213</strain>
    </source>
</reference>
<evidence type="ECO:0000256" key="5">
    <source>
        <dbReference type="ARBA" id="ARBA00022824"/>
    </source>
</evidence>
<comment type="subcellular location">
    <subcellularLocation>
        <location evidence="2">Endoplasmic reticulum</location>
    </subcellularLocation>
    <subcellularLocation>
        <location evidence="3">Membrane</location>
    </subcellularLocation>
    <subcellularLocation>
        <location evidence="1">Mitochondrion</location>
    </subcellularLocation>
</comment>
<dbReference type="GO" id="GO:0005739">
    <property type="term" value="C:mitochondrion"/>
    <property type="evidence" value="ECO:0007669"/>
    <property type="project" value="UniProtKB-SubCell"/>
</dbReference>
<keyword evidence="5" id="KW-0256">Endoplasmic reticulum</keyword>
<evidence type="ECO:0000256" key="2">
    <source>
        <dbReference type="ARBA" id="ARBA00004240"/>
    </source>
</evidence>
<evidence type="ECO:0000256" key="7">
    <source>
        <dbReference type="ARBA" id="ARBA00023136"/>
    </source>
</evidence>
<evidence type="ECO:0000256" key="6">
    <source>
        <dbReference type="ARBA" id="ARBA00023128"/>
    </source>
</evidence>
<evidence type="ECO:0000313" key="10">
    <source>
        <dbReference type="Proteomes" id="UP000447873"/>
    </source>
</evidence>
<keyword evidence="4" id="KW-0677">Repeat</keyword>
<protein>
    <recommendedName>
        <fullName evidence="8">NACHT domain-containing protein</fullName>
    </recommendedName>
</protein>
<dbReference type="InterPro" id="IPR027417">
    <property type="entry name" value="P-loop_NTPase"/>
</dbReference>
<gene>
    <name evidence="9" type="ORF">EG328_002499</name>
</gene>
<dbReference type="SUPFAM" id="SSF53474">
    <property type="entry name" value="alpha/beta-Hydrolases"/>
    <property type="match status" value="1"/>
</dbReference>
<dbReference type="Pfam" id="PF24883">
    <property type="entry name" value="NPHP3_N"/>
    <property type="match status" value="1"/>
</dbReference>
<comment type="caution">
    <text evidence="9">The sequence shown here is derived from an EMBL/GenBank/DDBJ whole genome shotgun (WGS) entry which is preliminary data.</text>
</comment>
<proteinExistence type="predicted"/>
<evidence type="ECO:0000256" key="1">
    <source>
        <dbReference type="ARBA" id="ARBA00004173"/>
    </source>
</evidence>
<keyword evidence="6" id="KW-0496">Mitochondrion</keyword>
<dbReference type="PANTHER" id="PTHR48182">
    <property type="entry name" value="PROTEIN SERAC1"/>
    <property type="match status" value="1"/>
</dbReference>
<dbReference type="InterPro" id="IPR007111">
    <property type="entry name" value="NACHT_NTPase"/>
</dbReference>
<feature type="domain" description="NACHT" evidence="8">
    <location>
        <begin position="350"/>
        <end position="494"/>
    </location>
</feature>
<dbReference type="PANTHER" id="PTHR48182:SF2">
    <property type="entry name" value="PROTEIN SERAC1"/>
    <property type="match status" value="1"/>
</dbReference>
<dbReference type="Gene3D" id="3.40.50.300">
    <property type="entry name" value="P-loop containing nucleotide triphosphate hydrolases"/>
    <property type="match status" value="1"/>
</dbReference>
<dbReference type="InterPro" id="IPR029058">
    <property type="entry name" value="AB_hydrolase_fold"/>
</dbReference>
<dbReference type="InterPro" id="IPR056884">
    <property type="entry name" value="NPHP3-like_N"/>
</dbReference>
<dbReference type="SUPFAM" id="SSF52540">
    <property type="entry name" value="P-loop containing nucleoside triphosphate hydrolases"/>
    <property type="match status" value="1"/>
</dbReference>
<dbReference type="PROSITE" id="PS50837">
    <property type="entry name" value="NACHT"/>
    <property type="match status" value="1"/>
</dbReference>
<accession>A0A8H3VIH9</accession>
<evidence type="ECO:0000259" key="8">
    <source>
        <dbReference type="PROSITE" id="PS50837"/>
    </source>
</evidence>
<sequence>MPLRELVPGDTNGFPKVDIVAIHGLNPSNSRDHAYDTWSKETADGSSRLWLRDDLPSVAKDARIFLYSYDSFPALTQTKKRFTDEANILLSCLEAERDEEPDRPLIFIAHSLGGILVKQAIVSAFNNPHHNAIRDSTRGLVFFATPHDGGNKKLVTLGATVAGIVNLVSRSASNDIIQAVTSGSLYADTLYDNWVHRLADCPIVSFYEGCGNIVSKKSATFGLPGSMENVVRLEADHSNICRFDTGLQADLDNYKLVRTNVIRLYKQAIGQRLPDLPIMVPTVSSCAGEAVGSEKFSQEDNKCIRDLCITDPRLDKERIEKTKGGLDQGSYRWILEHPDFQRWRDNHETRLLWITGDPGKGKTILLCGIIHELEKLDAKTHLSYFFLQATNSRINTAIAVLRGLIYLLVDQQPLLILYVRKKYDPFGESLFDNTNAWTALVGIITNILQDPNLYNTYLIIDALDECVLGLSELLDFLIKTSLISPCIKWVLSNRNWPDIEEKLRRAGNKVGLCLELNAKSISEAISTFIEHKTQELVK</sequence>
<evidence type="ECO:0000256" key="4">
    <source>
        <dbReference type="ARBA" id="ARBA00022737"/>
    </source>
</evidence>
<dbReference type="InterPro" id="IPR052374">
    <property type="entry name" value="SERAC1"/>
</dbReference>
<dbReference type="Gene3D" id="3.40.50.1820">
    <property type="entry name" value="alpha/beta hydrolase"/>
    <property type="match status" value="1"/>
</dbReference>
<evidence type="ECO:0000313" key="9">
    <source>
        <dbReference type="EMBL" id="KAE9987514.1"/>
    </source>
</evidence>
<dbReference type="Proteomes" id="UP000447873">
    <property type="component" value="Unassembled WGS sequence"/>
</dbReference>
<dbReference type="AlphaFoldDB" id="A0A8H3VIH9"/>
<name>A0A8H3VIH9_VENIN</name>
<dbReference type="GO" id="GO:0005783">
    <property type="term" value="C:endoplasmic reticulum"/>
    <property type="evidence" value="ECO:0007669"/>
    <property type="project" value="UniProtKB-SubCell"/>
</dbReference>
<keyword evidence="7" id="KW-0472">Membrane</keyword>
<dbReference type="GO" id="GO:0016020">
    <property type="term" value="C:membrane"/>
    <property type="evidence" value="ECO:0007669"/>
    <property type="project" value="UniProtKB-SubCell"/>
</dbReference>